<protein>
    <recommendedName>
        <fullName evidence="1">Glycosyltransferase 2-like domain-containing protein</fullName>
    </recommendedName>
</protein>
<dbReference type="EMBL" id="BJLQ01000005">
    <property type="protein sequence ID" value="GEA83532.1"/>
    <property type="molecule type" value="Genomic_DNA"/>
</dbReference>
<dbReference type="Proteomes" id="UP000320461">
    <property type="component" value="Unassembled WGS sequence"/>
</dbReference>
<accession>A0A4Y3KHP2</accession>
<proteinExistence type="predicted"/>
<dbReference type="SUPFAM" id="SSF53448">
    <property type="entry name" value="Nucleotide-diphospho-sugar transferases"/>
    <property type="match status" value="1"/>
</dbReference>
<evidence type="ECO:0000313" key="3">
    <source>
        <dbReference type="Proteomes" id="UP000320461"/>
    </source>
</evidence>
<dbReference type="Gene3D" id="3.90.550.10">
    <property type="entry name" value="Spore Coat Polysaccharide Biosynthesis Protein SpsA, Chain A"/>
    <property type="match status" value="1"/>
</dbReference>
<evidence type="ECO:0000259" key="1">
    <source>
        <dbReference type="Pfam" id="PF00535"/>
    </source>
</evidence>
<dbReference type="InterPro" id="IPR029044">
    <property type="entry name" value="Nucleotide-diphossugar_trans"/>
</dbReference>
<dbReference type="InterPro" id="IPR001173">
    <property type="entry name" value="Glyco_trans_2-like"/>
</dbReference>
<reference evidence="2 3" key="1">
    <citation type="submission" date="2019-06" db="EMBL/GenBank/DDBJ databases">
        <title>Whole genome shotgun sequence of Cellulomonas gelida NBRC 3748.</title>
        <authorList>
            <person name="Hosoyama A."/>
            <person name="Uohara A."/>
            <person name="Ohji S."/>
            <person name="Ichikawa N."/>
        </authorList>
    </citation>
    <scope>NUCLEOTIDE SEQUENCE [LARGE SCALE GENOMIC DNA]</scope>
    <source>
        <strain evidence="2 3">NBRC 3748</strain>
    </source>
</reference>
<dbReference type="CDD" id="cd00761">
    <property type="entry name" value="Glyco_tranf_GTA_type"/>
    <property type="match status" value="1"/>
</dbReference>
<organism evidence="2 3">
    <name type="scientific">Cellulomonas gelida</name>
    <dbReference type="NCBI Taxonomy" id="1712"/>
    <lineage>
        <taxon>Bacteria</taxon>
        <taxon>Bacillati</taxon>
        <taxon>Actinomycetota</taxon>
        <taxon>Actinomycetes</taxon>
        <taxon>Micrococcales</taxon>
        <taxon>Cellulomonadaceae</taxon>
        <taxon>Cellulomonas</taxon>
    </lineage>
</organism>
<dbReference type="GO" id="GO:0016758">
    <property type="term" value="F:hexosyltransferase activity"/>
    <property type="evidence" value="ECO:0007669"/>
    <property type="project" value="UniProtKB-ARBA"/>
</dbReference>
<evidence type="ECO:0000313" key="2">
    <source>
        <dbReference type="EMBL" id="GEA83532.1"/>
    </source>
</evidence>
<dbReference type="AlphaFoldDB" id="A0A4Y3KHP2"/>
<dbReference type="Gene3D" id="3.40.50.2000">
    <property type="entry name" value="Glycogen Phosphorylase B"/>
    <property type="match status" value="1"/>
</dbReference>
<gene>
    <name evidence="2" type="ORF">CGE01nite_07830</name>
</gene>
<dbReference type="RefSeq" id="WP_170210888.1">
    <property type="nucleotide sequence ID" value="NZ_BJLQ01000005.1"/>
</dbReference>
<dbReference type="PANTHER" id="PTHR22916">
    <property type="entry name" value="GLYCOSYLTRANSFERASE"/>
    <property type="match status" value="1"/>
</dbReference>
<name>A0A4Y3KHP2_9CELL</name>
<feature type="domain" description="Glycosyltransferase 2-like" evidence="1">
    <location>
        <begin position="206"/>
        <end position="334"/>
    </location>
</feature>
<keyword evidence="3" id="KW-1185">Reference proteome</keyword>
<dbReference type="PANTHER" id="PTHR22916:SF3">
    <property type="entry name" value="UDP-GLCNAC:BETAGAL BETA-1,3-N-ACETYLGLUCOSAMINYLTRANSFERASE-LIKE PROTEIN 1"/>
    <property type="match status" value="1"/>
</dbReference>
<dbReference type="SUPFAM" id="SSF53756">
    <property type="entry name" value="UDP-Glycosyltransferase/glycogen phosphorylase"/>
    <property type="match status" value="1"/>
</dbReference>
<comment type="caution">
    <text evidence="2">The sequence shown here is derived from an EMBL/GenBank/DDBJ whole genome shotgun (WGS) entry which is preliminary data.</text>
</comment>
<sequence>MSEAGFDRAILEDYAVIARRRGPAALARTAMRTRSRALRELLAYVASEGELDYRALADGQEPSDWRYIWLGALARTVALQELDDDDATVAVALLRRTLKKAPRERKPAYVDLLAALLFDAGDYAGAADALASYPMSEGHARALRTDLANPYVGSPFADEHAWRELFDSYFTEGEIPAPAIRPGAPTPFDGLALDVPAVDGTQPLVSVIMTTFQPDAVTLRTSVESILRQSWRNLELVIVDDCSPGDGWSVVESIAALDDRIRAVRMPQNGGTYVARNAALDLVRGEFLTGQDDDDWSHPQRIALQMQPMLDDPTLAASQSKCLRLQENFRLQKPEYDPSRLNESSILLRRTVAERLGYYAASRRGADSEYRHRLIAMTGEPVHLVEKHLSLVRWRGSSLSRTDFKPNWRHPSRHEWIGEFRHWHATATPDELRLGRDQTDERLALPERFAVNPRARELDVVIAGDWRAYGGPQRSMIEEIMALTAAGRAVGVMHLEAARFMTARDMPLCGPVRDLIHRQVVARVLETDEDHARLLSLRYPPILQFPPVDPVALRADRVILMANQAPSERDGSDIRYRVADVTRHARLMFGREPLWVPQGPTVRQAIEGDVEPGQLADFDLPGTLDLPEWETERSTFRSTRPVVGRHSRDDLMKWPVDSRALKAAYPFDGEVEVRVMGGTRAVQEILGAPAPTSWLTFAADELPVRTFLNSIDFFVYHQHPQAYDAFGRAVLEALATGCVAILPKVMQATFGDAALYATPEQTMPLVRRYYADPARYRAQSALAVRRVRERFSRESYAAQVAALLGES</sequence>
<dbReference type="Pfam" id="PF00535">
    <property type="entry name" value="Glycos_transf_2"/>
    <property type="match status" value="1"/>
</dbReference>